<dbReference type="PATRIC" id="fig|1263870.3.peg.4923"/>
<sequence length="190" mass="20408">MARIGIVFGLLLFGLTIAGLSTTTQKTYTQFIPMMFGIPLLFLGVVALNPHRRRESVFVALLLALLCTVLGSGRLISLFFAWMSGDHINPLSLRLVAGMTLIGGIFVVVAERWRRTRTQRGSTPASTDRTSVSVESAKSAAEAVDQSATVTRARTDNENPYQSPAILDASGPVSPSTSAPTSKLTDRTPK</sequence>
<feature type="transmembrane region" description="Helical" evidence="2">
    <location>
        <begin position="91"/>
        <end position="110"/>
    </location>
</feature>
<evidence type="ECO:0000256" key="1">
    <source>
        <dbReference type="SAM" id="MobiDB-lite"/>
    </source>
</evidence>
<name>M5TY08_9BACT</name>
<feature type="compositionally biased region" description="Polar residues" evidence="1">
    <location>
        <begin position="119"/>
        <end position="130"/>
    </location>
</feature>
<dbReference type="EMBL" id="ANOH01000319">
    <property type="protein sequence ID" value="EMI53909.1"/>
    <property type="molecule type" value="Genomic_DNA"/>
</dbReference>
<dbReference type="OrthoDB" id="275750at2"/>
<dbReference type="RefSeq" id="WP_008683683.1">
    <property type="nucleotide sequence ID" value="NZ_ANOH01000319.1"/>
</dbReference>
<evidence type="ECO:0000313" key="4">
    <source>
        <dbReference type="Proteomes" id="UP000011885"/>
    </source>
</evidence>
<evidence type="ECO:0000313" key="3">
    <source>
        <dbReference type="EMBL" id="EMI53909.1"/>
    </source>
</evidence>
<gene>
    <name evidence="3" type="ORF">RSSM_04656</name>
</gene>
<feature type="compositionally biased region" description="Polar residues" evidence="1">
    <location>
        <begin position="146"/>
        <end position="162"/>
    </location>
</feature>
<feature type="transmembrane region" description="Helical" evidence="2">
    <location>
        <begin position="30"/>
        <end position="48"/>
    </location>
</feature>
<proteinExistence type="predicted"/>
<reference evidence="3 4" key="1">
    <citation type="journal article" date="2013" name="Mar. Genomics">
        <title>Expression of sulfatases in Rhodopirellula baltica and the diversity of sulfatases in the genus Rhodopirellula.</title>
        <authorList>
            <person name="Wegner C.E."/>
            <person name="Richter-Heitmann T."/>
            <person name="Klindworth A."/>
            <person name="Klockow C."/>
            <person name="Richter M."/>
            <person name="Achstetter T."/>
            <person name="Glockner F.O."/>
            <person name="Harder J."/>
        </authorList>
    </citation>
    <scope>NUCLEOTIDE SEQUENCE [LARGE SCALE GENOMIC DNA]</scope>
    <source>
        <strain evidence="3 4">SM41</strain>
    </source>
</reference>
<protein>
    <submittedName>
        <fullName evidence="3">Signal peptide protein</fullName>
    </submittedName>
</protein>
<keyword evidence="2" id="KW-0812">Transmembrane</keyword>
<feature type="compositionally biased region" description="Low complexity" evidence="1">
    <location>
        <begin position="131"/>
        <end position="144"/>
    </location>
</feature>
<keyword evidence="2" id="KW-0472">Membrane</keyword>
<feature type="compositionally biased region" description="Polar residues" evidence="1">
    <location>
        <begin position="173"/>
        <end position="183"/>
    </location>
</feature>
<keyword evidence="2" id="KW-1133">Transmembrane helix</keyword>
<dbReference type="AlphaFoldDB" id="M5TY08"/>
<accession>M5TY08</accession>
<keyword evidence="4" id="KW-1185">Reference proteome</keyword>
<feature type="region of interest" description="Disordered" evidence="1">
    <location>
        <begin position="117"/>
        <end position="190"/>
    </location>
</feature>
<comment type="caution">
    <text evidence="3">The sequence shown here is derived from an EMBL/GenBank/DDBJ whole genome shotgun (WGS) entry which is preliminary data.</text>
</comment>
<evidence type="ECO:0000256" key="2">
    <source>
        <dbReference type="SAM" id="Phobius"/>
    </source>
</evidence>
<dbReference type="Proteomes" id="UP000011885">
    <property type="component" value="Unassembled WGS sequence"/>
</dbReference>
<feature type="transmembrane region" description="Helical" evidence="2">
    <location>
        <begin position="60"/>
        <end position="85"/>
    </location>
</feature>
<organism evidence="3 4">
    <name type="scientific">Rhodopirellula sallentina SM41</name>
    <dbReference type="NCBI Taxonomy" id="1263870"/>
    <lineage>
        <taxon>Bacteria</taxon>
        <taxon>Pseudomonadati</taxon>
        <taxon>Planctomycetota</taxon>
        <taxon>Planctomycetia</taxon>
        <taxon>Pirellulales</taxon>
        <taxon>Pirellulaceae</taxon>
        <taxon>Rhodopirellula</taxon>
    </lineage>
</organism>